<feature type="compositionally biased region" description="Low complexity" evidence="1">
    <location>
        <begin position="65"/>
        <end position="81"/>
    </location>
</feature>
<reference evidence="3 4" key="1">
    <citation type="submission" date="2018-03" db="EMBL/GenBank/DDBJ databases">
        <title>Genomic Encyclopedia of Archaeal and Bacterial Type Strains, Phase II (KMG-II): from individual species to whole genera.</title>
        <authorList>
            <person name="Goeker M."/>
        </authorList>
    </citation>
    <scope>NUCLEOTIDE SEQUENCE [LARGE SCALE GENOMIC DNA]</scope>
    <source>
        <strain evidence="3 4">DSM 43146</strain>
    </source>
</reference>
<evidence type="ECO:0000313" key="3">
    <source>
        <dbReference type="EMBL" id="PRX10564.1"/>
    </source>
</evidence>
<feature type="signal peptide" evidence="2">
    <location>
        <begin position="1"/>
        <end position="28"/>
    </location>
</feature>
<evidence type="ECO:0000256" key="2">
    <source>
        <dbReference type="SAM" id="SignalP"/>
    </source>
</evidence>
<protein>
    <submittedName>
        <fullName evidence="3">Uncharacterized protein</fullName>
    </submittedName>
</protein>
<sequence>MRMRTVIGLAVAAGAAAVAAGVGGTALAAAQTETSVPVVAEVSPAVPLGDGGTASTSEWDCPEKSGSSGSAAADEPAAATL</sequence>
<accession>A0A2T0JSF7</accession>
<feature type="region of interest" description="Disordered" evidence="1">
    <location>
        <begin position="45"/>
        <end position="81"/>
    </location>
</feature>
<gene>
    <name evidence="3" type="ORF">CLV67_13344</name>
</gene>
<organism evidence="3 4">
    <name type="scientific">Actinoplanes italicus</name>
    <dbReference type="NCBI Taxonomy" id="113567"/>
    <lineage>
        <taxon>Bacteria</taxon>
        <taxon>Bacillati</taxon>
        <taxon>Actinomycetota</taxon>
        <taxon>Actinomycetes</taxon>
        <taxon>Micromonosporales</taxon>
        <taxon>Micromonosporaceae</taxon>
        <taxon>Actinoplanes</taxon>
    </lineage>
</organism>
<feature type="chain" id="PRO_5015779448" evidence="2">
    <location>
        <begin position="29"/>
        <end position="81"/>
    </location>
</feature>
<dbReference type="AlphaFoldDB" id="A0A2T0JSF7"/>
<keyword evidence="2" id="KW-0732">Signal</keyword>
<dbReference type="EMBL" id="PVMZ01000033">
    <property type="protein sequence ID" value="PRX10564.1"/>
    <property type="molecule type" value="Genomic_DNA"/>
</dbReference>
<evidence type="ECO:0000313" key="4">
    <source>
        <dbReference type="Proteomes" id="UP000239415"/>
    </source>
</evidence>
<proteinExistence type="predicted"/>
<name>A0A2T0JSF7_9ACTN</name>
<comment type="caution">
    <text evidence="3">The sequence shown here is derived from an EMBL/GenBank/DDBJ whole genome shotgun (WGS) entry which is preliminary data.</text>
</comment>
<evidence type="ECO:0000256" key="1">
    <source>
        <dbReference type="SAM" id="MobiDB-lite"/>
    </source>
</evidence>
<keyword evidence="4" id="KW-1185">Reference proteome</keyword>
<dbReference type="Proteomes" id="UP000239415">
    <property type="component" value="Unassembled WGS sequence"/>
</dbReference>